<dbReference type="STRING" id="1122189.SAMN02745165_01468"/>
<name>A0A1M6GAD3_MALRU</name>
<accession>A0A1M6GAD3</accession>
<dbReference type="PANTHER" id="PTHR33525:SF3">
    <property type="entry name" value="RIBONUCLEASE Y"/>
    <property type="match status" value="1"/>
</dbReference>
<dbReference type="CDD" id="cd00077">
    <property type="entry name" value="HDc"/>
    <property type="match status" value="1"/>
</dbReference>
<dbReference type="SMART" id="SM00471">
    <property type="entry name" value="HDc"/>
    <property type="match status" value="1"/>
</dbReference>
<dbReference type="NCBIfam" id="TIGR00277">
    <property type="entry name" value="HDIG"/>
    <property type="match status" value="1"/>
</dbReference>
<organism evidence="2 3">
    <name type="scientific">Malonomonas rubra DSM 5091</name>
    <dbReference type="NCBI Taxonomy" id="1122189"/>
    <lineage>
        <taxon>Bacteria</taxon>
        <taxon>Pseudomonadati</taxon>
        <taxon>Thermodesulfobacteriota</taxon>
        <taxon>Desulfuromonadia</taxon>
        <taxon>Desulfuromonadales</taxon>
        <taxon>Geopsychrobacteraceae</taxon>
        <taxon>Malonomonas</taxon>
    </lineage>
</organism>
<dbReference type="Gene3D" id="1.10.3210.10">
    <property type="entry name" value="Hypothetical protein af1432"/>
    <property type="match status" value="1"/>
</dbReference>
<sequence>MDHKITMENLQEIIQSIPLLSASASRLLQVTANPDHELEEVISLVKTDANLTARVLKVVNSAAFGLMTEITSIDRAISYLGERIIVSIAIGDCAGKLFEKELSGYEAAGGALWKHDLRTAIAARELVVQSGADISPDLAFTAGLLHDIGKSLISDYLKDTAPDAVSQISSQDSYDYLAAEEKLVGIPHTVAGYELAKAWQLPNELCEVILHHHKPSEAAEEARALTYAVHLGDNIAMLGGFGTGSDSLQYHLDSGYNEYLNLPPKVLDSVMLEVDIEFQKLEQSLEGMGG</sequence>
<dbReference type="Pfam" id="PF08668">
    <property type="entry name" value="HDOD"/>
    <property type="match status" value="1"/>
</dbReference>
<dbReference type="OrthoDB" id="9803649at2"/>
<dbReference type="EMBL" id="FQZT01000004">
    <property type="protein sequence ID" value="SHJ06844.1"/>
    <property type="molecule type" value="Genomic_DNA"/>
</dbReference>
<reference evidence="2 3" key="1">
    <citation type="submission" date="2016-11" db="EMBL/GenBank/DDBJ databases">
        <authorList>
            <person name="Jaros S."/>
            <person name="Januszkiewicz K."/>
            <person name="Wedrychowicz H."/>
        </authorList>
    </citation>
    <scope>NUCLEOTIDE SEQUENCE [LARGE SCALE GENOMIC DNA]</scope>
    <source>
        <strain evidence="2 3">DSM 5091</strain>
    </source>
</reference>
<dbReference type="InterPro" id="IPR003607">
    <property type="entry name" value="HD/PDEase_dom"/>
</dbReference>
<dbReference type="SUPFAM" id="SSF109604">
    <property type="entry name" value="HD-domain/PDEase-like"/>
    <property type="match status" value="1"/>
</dbReference>
<protein>
    <submittedName>
        <fullName evidence="2">HDIG domain-containing protein</fullName>
    </submittedName>
</protein>
<keyword evidence="3" id="KW-1185">Reference proteome</keyword>
<evidence type="ECO:0000313" key="2">
    <source>
        <dbReference type="EMBL" id="SHJ06844.1"/>
    </source>
</evidence>
<evidence type="ECO:0000313" key="3">
    <source>
        <dbReference type="Proteomes" id="UP000184171"/>
    </source>
</evidence>
<dbReference type="InterPro" id="IPR052340">
    <property type="entry name" value="RNase_Y/CdgJ"/>
</dbReference>
<gene>
    <name evidence="2" type="ORF">SAMN02745165_01468</name>
</gene>
<feature type="domain" description="HDOD" evidence="1">
    <location>
        <begin position="17"/>
        <end position="215"/>
    </location>
</feature>
<evidence type="ECO:0000259" key="1">
    <source>
        <dbReference type="PROSITE" id="PS51833"/>
    </source>
</evidence>
<dbReference type="PANTHER" id="PTHR33525">
    <property type="match status" value="1"/>
</dbReference>
<dbReference type="InterPro" id="IPR013976">
    <property type="entry name" value="HDOD"/>
</dbReference>
<dbReference type="Proteomes" id="UP000184171">
    <property type="component" value="Unassembled WGS sequence"/>
</dbReference>
<proteinExistence type="predicted"/>
<dbReference type="PROSITE" id="PS51833">
    <property type="entry name" value="HDOD"/>
    <property type="match status" value="1"/>
</dbReference>
<dbReference type="InterPro" id="IPR006675">
    <property type="entry name" value="HDIG_dom"/>
</dbReference>
<dbReference type="RefSeq" id="WP_084091842.1">
    <property type="nucleotide sequence ID" value="NZ_FQZT01000004.1"/>
</dbReference>
<dbReference type="AlphaFoldDB" id="A0A1M6GAD3"/>